<evidence type="ECO:0000256" key="4">
    <source>
        <dbReference type="ARBA" id="ARBA00023163"/>
    </source>
</evidence>
<dbReference type="PANTHER" id="PTHR47660">
    <property type="entry name" value="TRANSCRIPTION FACTOR WITH C2H2 AND ZN(2)-CYS(6) DNA BINDING DOMAIN (EUROFUNG)-RELATED-RELATED"/>
    <property type="match status" value="1"/>
</dbReference>
<dbReference type="SUPFAM" id="SSF57701">
    <property type="entry name" value="Zn2/Cys6 DNA-binding domain"/>
    <property type="match status" value="1"/>
</dbReference>
<evidence type="ECO:0000256" key="5">
    <source>
        <dbReference type="ARBA" id="ARBA00023242"/>
    </source>
</evidence>
<keyword evidence="2" id="KW-0862">Zinc</keyword>
<dbReference type="AlphaFoldDB" id="A0A8G0PP64"/>
<dbReference type="InterPro" id="IPR013087">
    <property type="entry name" value="Znf_C2H2_type"/>
</dbReference>
<dbReference type="PANTHER" id="PTHR47660:SF3">
    <property type="entry name" value="FINGER DOMAIN PROTEIN, PUTATIVE (AFU_ORTHOLOGUE AFUA_4G03310)-RELATED"/>
    <property type="match status" value="1"/>
</dbReference>
<evidence type="ECO:0000256" key="2">
    <source>
        <dbReference type="ARBA" id="ARBA00022833"/>
    </source>
</evidence>
<dbReference type="Proteomes" id="UP000826661">
    <property type="component" value="Chromosome VII"/>
</dbReference>
<dbReference type="InterPro" id="IPR036864">
    <property type="entry name" value="Zn2-C6_fun-type_DNA-bd_sf"/>
</dbReference>
<dbReference type="Pfam" id="PF00172">
    <property type="entry name" value="Zn_clus"/>
    <property type="match status" value="1"/>
</dbReference>
<dbReference type="InterPro" id="IPR001138">
    <property type="entry name" value="Zn2Cys6_DnaBD"/>
</dbReference>
<dbReference type="EMBL" id="CP075870">
    <property type="protein sequence ID" value="QYT06410.1"/>
    <property type="molecule type" value="Genomic_DNA"/>
</dbReference>
<keyword evidence="3" id="KW-0805">Transcription regulation</keyword>
<organism evidence="8 9">
    <name type="scientific">Trichoderma simmonsii</name>
    <dbReference type="NCBI Taxonomy" id="1491479"/>
    <lineage>
        <taxon>Eukaryota</taxon>
        <taxon>Fungi</taxon>
        <taxon>Dikarya</taxon>
        <taxon>Ascomycota</taxon>
        <taxon>Pezizomycotina</taxon>
        <taxon>Sordariomycetes</taxon>
        <taxon>Hypocreomycetidae</taxon>
        <taxon>Hypocreales</taxon>
        <taxon>Hypocreaceae</taxon>
        <taxon>Trichoderma</taxon>
    </lineage>
</organism>
<dbReference type="GO" id="GO:0000981">
    <property type="term" value="F:DNA-binding transcription factor activity, RNA polymerase II-specific"/>
    <property type="evidence" value="ECO:0007669"/>
    <property type="project" value="InterPro"/>
</dbReference>
<accession>A0A8G0PP64</accession>
<keyword evidence="1" id="KW-0479">Metal-binding</keyword>
<evidence type="ECO:0000313" key="9">
    <source>
        <dbReference type="Proteomes" id="UP000826661"/>
    </source>
</evidence>
<keyword evidence="4" id="KW-0804">Transcription</keyword>
<dbReference type="PROSITE" id="PS50157">
    <property type="entry name" value="ZINC_FINGER_C2H2_2"/>
    <property type="match status" value="1"/>
</dbReference>
<dbReference type="CDD" id="cd00067">
    <property type="entry name" value="GAL4"/>
    <property type="match status" value="1"/>
</dbReference>
<keyword evidence="5" id="KW-0539">Nucleus</keyword>
<name>A0A8G0PP64_9HYPO</name>
<gene>
    <name evidence="8" type="ORF">H0G86_013262</name>
</gene>
<evidence type="ECO:0000256" key="3">
    <source>
        <dbReference type="ARBA" id="ARBA00023015"/>
    </source>
</evidence>
<evidence type="ECO:0000259" key="7">
    <source>
        <dbReference type="PROSITE" id="PS50157"/>
    </source>
</evidence>
<keyword evidence="9" id="KW-1185">Reference proteome</keyword>
<evidence type="ECO:0000256" key="1">
    <source>
        <dbReference type="ARBA" id="ARBA00022723"/>
    </source>
</evidence>
<reference evidence="8 9" key="1">
    <citation type="journal article" date="2021" name="BMC Genomics">
        <title>Telomere-to-telomere genome assembly of asparaginase-producing Trichoderma simmonsii.</title>
        <authorList>
            <person name="Chung D."/>
            <person name="Kwon Y.M."/>
            <person name="Yang Y."/>
        </authorList>
    </citation>
    <scope>NUCLEOTIDE SEQUENCE [LARGE SCALE GENOMIC DNA]</scope>
    <source>
        <strain evidence="8 9">GH-Sj1</strain>
    </source>
</reference>
<protein>
    <submittedName>
        <fullName evidence="8">C2H2-type domain-containing protein</fullName>
    </submittedName>
</protein>
<feature type="domain" description="C2H2-type" evidence="7">
    <location>
        <begin position="16"/>
        <end position="45"/>
    </location>
</feature>
<evidence type="ECO:0000313" key="8">
    <source>
        <dbReference type="EMBL" id="QYT06410.1"/>
    </source>
</evidence>
<dbReference type="GO" id="GO:0008270">
    <property type="term" value="F:zinc ion binding"/>
    <property type="evidence" value="ECO:0007669"/>
    <property type="project" value="UniProtKB-KW"/>
</dbReference>
<evidence type="ECO:0000256" key="6">
    <source>
        <dbReference type="PROSITE-ProRule" id="PRU00042"/>
    </source>
</evidence>
<proteinExistence type="predicted"/>
<sequence>MSFATFSADALPESIRICPICSKPFTSMVTLERHLSYCRRSRSRPKVRARSCWECYQAKSKCSFESCCARCVAKNLQCVYERLPAAFSSTSNPALGAAKDVEQNGSSDQRTWTSMTTLASNVIDKDGHLVLESAEPSSDGDDAILSTILTDDFTSSLAVPCISTTPTSCSEVFTSTGFLQPLKMHYPLAQQSATMLWRGLRAFPEKMLIRENFPPFIHPLQHCPTLPEPLAVCMRIAQIFASRSMDIEPFLWRTIESEQKRFLEEVHNYPEDDLLAAMQAHLIYIIMCVVGEAKHSQNWNQTMLLTFEALCDQLKKMQFEPFYRDESINPSLSWDEWRSAESRRRTACVWFLMSRIVAVKSHSHYCTITDNFRMLPLPAPKAQWEAQSEIAWAQALEAGHPNMSTIGHLLDAHQLPSDPGNMQRLDYWYARVDNLGMLLNIAICII</sequence>
<dbReference type="Gene3D" id="4.10.240.10">
    <property type="entry name" value="Zn(2)-C6 fungal-type DNA-binding domain"/>
    <property type="match status" value="1"/>
</dbReference>
<keyword evidence="6" id="KW-0863">Zinc-finger</keyword>